<dbReference type="Pfam" id="PF07679">
    <property type="entry name" value="I-set"/>
    <property type="match status" value="1"/>
</dbReference>
<dbReference type="InterPro" id="IPR013783">
    <property type="entry name" value="Ig-like_fold"/>
</dbReference>
<feature type="domain" description="Fibronectin type-III" evidence="4">
    <location>
        <begin position="39"/>
        <end position="143"/>
    </location>
</feature>
<evidence type="ECO:0000313" key="6">
    <source>
        <dbReference type="Proteomes" id="UP000694559"/>
    </source>
</evidence>
<feature type="domain" description="Fibronectin type-III" evidence="4">
    <location>
        <begin position="147"/>
        <end position="244"/>
    </location>
</feature>
<dbReference type="FunFam" id="2.60.40.10:FF:000029">
    <property type="entry name" value="Myomesin 1"/>
    <property type="match status" value="2"/>
</dbReference>
<reference evidence="5" key="1">
    <citation type="submission" date="2025-08" db="UniProtKB">
        <authorList>
            <consortium name="Ensembl"/>
        </authorList>
    </citation>
    <scope>IDENTIFICATION</scope>
</reference>
<dbReference type="InterPro" id="IPR003961">
    <property type="entry name" value="FN3_dom"/>
</dbReference>
<dbReference type="FunFam" id="2.60.40.10:FF:000124">
    <property type="entry name" value="Myomesin 1"/>
    <property type="match status" value="1"/>
</dbReference>
<keyword evidence="1" id="KW-0677">Repeat</keyword>
<dbReference type="PROSITE" id="PS50853">
    <property type="entry name" value="FN3"/>
    <property type="match status" value="3"/>
</dbReference>
<evidence type="ECO:0000313" key="5">
    <source>
        <dbReference type="Ensembl" id="ENSNNAP00000014253.1"/>
    </source>
</evidence>
<dbReference type="GeneTree" id="ENSGT00940000157057"/>
<feature type="domain" description="Ig-like" evidence="3">
    <location>
        <begin position="767"/>
        <end position="843"/>
    </location>
</feature>
<dbReference type="FunFam" id="2.60.40.10:FF:000197">
    <property type="entry name" value="Myomesin 1"/>
    <property type="match status" value="1"/>
</dbReference>
<sequence>MVRFTKEKLQQLGPGDITERVEKLLSVQHITPNPSTNLSPAELLMGRKLRSPLDRLHPTYAPNAPLDSTSKIRTFTVGDSVYAKNLMGEPLWIPAEITQITGPRFTMHGLTTGEKYIFRVKAANAVGMSENSQESDSITVQAALSNLPSYPYGITLLNCDGQSMTIGWKLPRYSGGSNILGYYLDKREAEHHNWHEVNSSLIKERIYKVEDLQENAYYEFKIAAANITGVGKSSEPSELYKCEAWNMPEPGPPYDLTFCEIRNTSLVVLWKAPIYIGNSPVTGYFVDYKEEEEENWTTFNEKPTPHHYLKVTELHEGKCYIFRVRPVNDAGIGKASDISEAVLVQAKPDTKEISAGVDEEGNIYLEFDCKEITDASHFTWSKFYEEIDDPNKFNIETLGDHSKLYFKNPDKDDLGTYSVAVSDTDGVSSSFIMDEEELGRLMMLSREIKNPTIPLKSELAYEILDKGEVRFWIQTESLSPEATYRFIINDSEVSNSDTHKIKCDHATGTIEMVMDHFTLENEGTYTVQLQDGKAKGQSSLVLIGDAFKAVLAEAQLQRKEFLRKQGKCQGSNKSPSFKAKVANTKKETFMQWYRDGAGVTVKEPPDFQKGVCCLTIPKLSKKDQGEYKATLSDDRGQDMSNLDVSGKVYDDIIQGLSRISGKSASPLKIHCTPEGIRLQCFLKYYMEEMKSSWYHKEAKVSSSEKMRIGGSDEVAWIQICEPTEKDKGKYTFELFDGKEAHKRTLDLSGQDRGKVVGGLPDVVTIMEDKTLNLTCTVFGSPDPEVIWFKNDRQLELSDHYIAKLEQGKHASLVIKGVSSEDSGKYSISVKNKYGGEIVDVTISVYKHGEEIPDVKPLSSARVREIPAKPAE</sequence>
<evidence type="ECO:0000259" key="3">
    <source>
        <dbReference type="PROSITE" id="PS50835"/>
    </source>
</evidence>
<dbReference type="AlphaFoldDB" id="A0A8C6XHY1"/>
<dbReference type="FunFam" id="2.60.40.10:FF:000233">
    <property type="entry name" value="Myomesin 1"/>
    <property type="match status" value="1"/>
</dbReference>
<dbReference type="OrthoDB" id="504170at2759"/>
<dbReference type="SMART" id="SM00408">
    <property type="entry name" value="IGc2"/>
    <property type="match status" value="1"/>
</dbReference>
<evidence type="ECO:0000256" key="2">
    <source>
        <dbReference type="ARBA" id="ARBA00023319"/>
    </source>
</evidence>
<accession>A0A8C6XHY1</accession>
<dbReference type="InterPro" id="IPR003599">
    <property type="entry name" value="Ig_sub"/>
</dbReference>
<feature type="domain" description="Ig-like" evidence="3">
    <location>
        <begin position="568"/>
        <end position="645"/>
    </location>
</feature>
<dbReference type="InterPro" id="IPR007110">
    <property type="entry name" value="Ig-like_dom"/>
</dbReference>
<dbReference type="InterPro" id="IPR050964">
    <property type="entry name" value="Striated_Muscle_Regulatory"/>
</dbReference>
<dbReference type="InterPro" id="IPR036116">
    <property type="entry name" value="FN3_sf"/>
</dbReference>
<dbReference type="Pfam" id="PF00041">
    <property type="entry name" value="fn3"/>
    <property type="match status" value="2"/>
</dbReference>
<reference evidence="5" key="2">
    <citation type="submission" date="2025-09" db="UniProtKB">
        <authorList>
            <consortium name="Ensembl"/>
        </authorList>
    </citation>
    <scope>IDENTIFICATION</scope>
</reference>
<dbReference type="FunFam" id="2.60.40.10:FF:000179">
    <property type="entry name" value="Myomesin 2"/>
    <property type="match status" value="1"/>
</dbReference>
<dbReference type="SMART" id="SM00060">
    <property type="entry name" value="FN3"/>
    <property type="match status" value="3"/>
</dbReference>
<name>A0A8C6XHY1_NAJNA</name>
<evidence type="ECO:0000259" key="4">
    <source>
        <dbReference type="PROSITE" id="PS50853"/>
    </source>
</evidence>
<dbReference type="Ensembl" id="ENSNNAT00000014942.1">
    <property type="protein sequence ID" value="ENSNNAP00000014253.1"/>
    <property type="gene ID" value="ENSNNAG00000008872.1"/>
</dbReference>
<dbReference type="InterPro" id="IPR003598">
    <property type="entry name" value="Ig_sub2"/>
</dbReference>
<keyword evidence="6" id="KW-1185">Reference proteome</keyword>
<feature type="domain" description="Fibronectin type-III" evidence="4">
    <location>
        <begin position="252"/>
        <end position="349"/>
    </location>
</feature>
<dbReference type="PROSITE" id="PS50835">
    <property type="entry name" value="IG_LIKE"/>
    <property type="match status" value="2"/>
</dbReference>
<dbReference type="InterPro" id="IPR013098">
    <property type="entry name" value="Ig_I-set"/>
</dbReference>
<dbReference type="Gene3D" id="2.60.40.10">
    <property type="entry name" value="Immunoglobulins"/>
    <property type="match status" value="8"/>
</dbReference>
<dbReference type="SUPFAM" id="SSF49265">
    <property type="entry name" value="Fibronectin type III"/>
    <property type="match status" value="2"/>
</dbReference>
<evidence type="ECO:0000256" key="1">
    <source>
        <dbReference type="ARBA" id="ARBA00022737"/>
    </source>
</evidence>
<protein>
    <submittedName>
        <fullName evidence="5">Myomesin 2</fullName>
    </submittedName>
</protein>
<dbReference type="CDD" id="cd00063">
    <property type="entry name" value="FN3"/>
    <property type="match status" value="3"/>
</dbReference>
<dbReference type="SUPFAM" id="SSF48726">
    <property type="entry name" value="Immunoglobulin"/>
    <property type="match status" value="4"/>
</dbReference>
<organism evidence="5 6">
    <name type="scientific">Naja naja</name>
    <name type="common">Indian cobra</name>
    <dbReference type="NCBI Taxonomy" id="35670"/>
    <lineage>
        <taxon>Eukaryota</taxon>
        <taxon>Metazoa</taxon>
        <taxon>Chordata</taxon>
        <taxon>Craniata</taxon>
        <taxon>Vertebrata</taxon>
        <taxon>Euteleostomi</taxon>
        <taxon>Lepidosauria</taxon>
        <taxon>Squamata</taxon>
        <taxon>Bifurcata</taxon>
        <taxon>Unidentata</taxon>
        <taxon>Episquamata</taxon>
        <taxon>Toxicofera</taxon>
        <taxon>Serpentes</taxon>
        <taxon>Colubroidea</taxon>
        <taxon>Elapidae</taxon>
        <taxon>Elapinae</taxon>
        <taxon>Naja</taxon>
    </lineage>
</organism>
<dbReference type="InterPro" id="IPR036179">
    <property type="entry name" value="Ig-like_dom_sf"/>
</dbReference>
<gene>
    <name evidence="5" type="primary">MYOM2</name>
</gene>
<proteinExistence type="predicted"/>
<dbReference type="Proteomes" id="UP000694559">
    <property type="component" value="Unplaced"/>
</dbReference>
<dbReference type="SMART" id="SM00409">
    <property type="entry name" value="IG"/>
    <property type="match status" value="3"/>
</dbReference>
<dbReference type="PANTHER" id="PTHR13817">
    <property type="entry name" value="TITIN"/>
    <property type="match status" value="1"/>
</dbReference>
<keyword evidence="2" id="KW-0393">Immunoglobulin domain</keyword>
<dbReference type="PANTHER" id="PTHR13817:SF22">
    <property type="entry name" value="MYOMESIN-2"/>
    <property type="match status" value="1"/>
</dbReference>